<feature type="region of interest" description="Disordered" evidence="1">
    <location>
        <begin position="110"/>
        <end position="136"/>
    </location>
</feature>
<sequence length="354" mass="40393">MMRGDQLMGTLGELGLHILNEGDVPTFDTIRGGKRYQSRVDVTFCTEDMLDLIDGWRVDEDLTSREILTIPWWSEKLAEMRKETNTMRRRIRNAAQDRRQHVVDEYLKQKENMSRKLERPKPGAGRSSVGSRIGKGCEWSPLDPEKSAKLLAETFYPEGEEEDNDEHAEIRRRAKISEGVHDEYVPSFTVNELKHALKSFNPKKAPGADGLTSDICTHAVDLDQKLFLGLINKCLEHRYFPKIWKAATVVILRKSGKDSYTERSRTGRLVFCLYWESLSLDIEGAFDSAWWPALEVRLAEEKCPEYLRRVISSYLSDRRVSVRYAGAEYERATSKGCVQGSIGGQFCGTCSSTH</sequence>
<dbReference type="SUPFAM" id="SSF56219">
    <property type="entry name" value="DNase I-like"/>
    <property type="match status" value="1"/>
</dbReference>
<keyword evidence="3" id="KW-1185">Reference proteome</keyword>
<name>A0A8R2M9Q3_BOMMO</name>
<dbReference type="Proteomes" id="UP000005204">
    <property type="component" value="Unassembled WGS sequence"/>
</dbReference>
<organism evidence="2 3">
    <name type="scientific">Bombyx mori</name>
    <name type="common">Silk moth</name>
    <dbReference type="NCBI Taxonomy" id="7091"/>
    <lineage>
        <taxon>Eukaryota</taxon>
        <taxon>Metazoa</taxon>
        <taxon>Ecdysozoa</taxon>
        <taxon>Arthropoda</taxon>
        <taxon>Hexapoda</taxon>
        <taxon>Insecta</taxon>
        <taxon>Pterygota</taxon>
        <taxon>Neoptera</taxon>
        <taxon>Endopterygota</taxon>
        <taxon>Lepidoptera</taxon>
        <taxon>Glossata</taxon>
        <taxon>Ditrysia</taxon>
        <taxon>Bombycoidea</taxon>
        <taxon>Bombycidae</taxon>
        <taxon>Bombycinae</taxon>
        <taxon>Bombyx</taxon>
    </lineage>
</organism>
<dbReference type="EnsemblMetazoa" id="XM_038021650.1">
    <property type="protein sequence ID" value="XP_037877578.1"/>
    <property type="gene ID" value="LOC119631162"/>
</dbReference>
<dbReference type="Gene3D" id="3.60.10.10">
    <property type="entry name" value="Endonuclease/exonuclease/phosphatase"/>
    <property type="match status" value="1"/>
</dbReference>
<reference evidence="3" key="1">
    <citation type="journal article" date="2008" name="Insect Biochem. Mol. Biol.">
        <title>The genome of a lepidopteran model insect, the silkworm Bombyx mori.</title>
        <authorList>
            <consortium name="International Silkworm Genome Consortium"/>
        </authorList>
    </citation>
    <scope>NUCLEOTIDE SEQUENCE [LARGE SCALE GENOMIC DNA]</scope>
    <source>
        <strain evidence="3">p50T</strain>
    </source>
</reference>
<evidence type="ECO:0000313" key="3">
    <source>
        <dbReference type="Proteomes" id="UP000005204"/>
    </source>
</evidence>
<dbReference type="AlphaFoldDB" id="A0A8R2M9Q3"/>
<proteinExistence type="predicted"/>
<dbReference type="InterPro" id="IPR036691">
    <property type="entry name" value="Endo/exonu/phosph_ase_sf"/>
</dbReference>
<accession>A0A8R2M9Q3</accession>
<dbReference type="PANTHER" id="PTHR19446">
    <property type="entry name" value="REVERSE TRANSCRIPTASES"/>
    <property type="match status" value="1"/>
</dbReference>
<protein>
    <submittedName>
        <fullName evidence="2">Uncharacterized protein</fullName>
    </submittedName>
</protein>
<evidence type="ECO:0000256" key="1">
    <source>
        <dbReference type="SAM" id="MobiDB-lite"/>
    </source>
</evidence>
<reference evidence="2" key="2">
    <citation type="submission" date="2022-06" db="UniProtKB">
        <authorList>
            <consortium name="EnsemblMetazoa"/>
        </authorList>
    </citation>
    <scope>IDENTIFICATION</scope>
    <source>
        <strain evidence="2">p50T (Dazao)</strain>
    </source>
</reference>
<feature type="compositionally biased region" description="Basic and acidic residues" evidence="1">
    <location>
        <begin position="110"/>
        <end position="121"/>
    </location>
</feature>
<evidence type="ECO:0000313" key="2">
    <source>
        <dbReference type="EnsemblMetazoa" id="XP_037877578.1"/>
    </source>
</evidence>